<evidence type="ECO:0000256" key="4">
    <source>
        <dbReference type="ARBA" id="ARBA00022737"/>
    </source>
</evidence>
<keyword evidence="6" id="KW-0964">Secreted</keyword>
<proteinExistence type="inferred from homology"/>
<dbReference type="InterPro" id="IPR029487">
    <property type="entry name" value="NEL_dom"/>
</dbReference>
<gene>
    <name evidence="9" type="ORF">NK667_01370</name>
</gene>
<evidence type="ECO:0000256" key="3">
    <source>
        <dbReference type="ARBA" id="ARBA00022614"/>
    </source>
</evidence>
<reference evidence="9" key="1">
    <citation type="submission" date="2022-07" db="EMBL/GenBank/DDBJ databases">
        <title>Pseudomonas nunamit sp. nov. an antifungal species isolated from Greenland.</title>
        <authorList>
            <person name="Ntana F."/>
            <person name="Hennessy R.C."/>
            <person name="Zervas A."/>
            <person name="Stougaard P."/>
        </authorList>
    </citation>
    <scope>NUCLEOTIDE SEQUENCE</scope>
    <source>
        <strain evidence="9">In5</strain>
    </source>
</reference>
<keyword evidence="4" id="KW-0677">Repeat</keyword>
<comment type="similarity">
    <text evidence="6">Belongs to the LRR-containing bacterial E3 ligase family.</text>
</comment>
<keyword evidence="6" id="KW-1035">Host cytoplasm</keyword>
<evidence type="ECO:0000256" key="6">
    <source>
        <dbReference type="PROSITE-ProRule" id="PRU01398"/>
    </source>
</evidence>
<dbReference type="RefSeq" id="WP_054613643.1">
    <property type="nucleotide sequence ID" value="NZ_CP101125.1"/>
</dbReference>
<dbReference type="Gene3D" id="3.80.10.10">
    <property type="entry name" value="Ribonuclease Inhibitor"/>
    <property type="match status" value="1"/>
</dbReference>
<keyword evidence="6" id="KW-0832">Ubl conjugation</keyword>
<dbReference type="Pfam" id="PF20178">
    <property type="entry name" value="ToxA_N"/>
    <property type="match status" value="1"/>
</dbReference>
<evidence type="ECO:0000256" key="1">
    <source>
        <dbReference type="ARBA" id="ARBA00000900"/>
    </source>
</evidence>
<dbReference type="InterPro" id="IPR050216">
    <property type="entry name" value="LRR_domain-containing"/>
</dbReference>
<dbReference type="PANTHER" id="PTHR48051">
    <property type="match status" value="1"/>
</dbReference>
<keyword evidence="3" id="KW-0433">Leucine-rich repeat</keyword>
<keyword evidence="5" id="KW-0843">Virulence</keyword>
<evidence type="ECO:0000259" key="8">
    <source>
        <dbReference type="PROSITE" id="PS52053"/>
    </source>
</evidence>
<sequence length="1555" mass="176543">MSQIQSVITLLHPDDLPDNKGQHYDLIRDRIGTPFTNASLTRVQTLGSTSLHREEWHTRADRKLETANTDAWSAQNDVDQMLDNLQDIRTFAAPRLKAALKEKYRLDLDVANTYLRLYIPKGTPWYVIDTSAAVTTRTVSLLDAAVHNFARSETFAAGSDFISRPDQRGHFDVLPIKQQISIEQFQALCRELDIGARYQRHLESVLLPADPLASTFLQLKVTRSQKAALKAAVHLAVAKKHISRNARSVVLGLIEGRQNLTLDGKVMQVLDLAMMDTTLTGIVVFAPVEQQSRGTDKVIVYVPHDPEHPLKEYRSISDFMQELTRQLRENKVLPANAITYQQFFSQFVDQQQRGHFFAGLGQRLSSVKWHEKQALDPRPSWRDTPVKNPNLQFSVSPIDRPLWEHLYQQTLNKILNDGREIAVSTADTDSRTRWAWWDNFKKIVSDIFNVALMVVAPFVPGLGELMLAYTAYQLTNDVIEGVVDLAEGLWAEAAEHVISVATDVVQLAVFAAGGAIGNEFRLKLSPFIEGTQQVRLANGETRLWHPDLAPYAQKKISLGEDSKPDELGLHRVENQHVLPIDDQLYAVQKDPDTGEHRVQHPERPNAYAPKLAHNGRGAWLHEGENPRTWDKVTLMKRLGHSTDGFTPEQLENILLISGVDEGSLRRMHVESAPPPLLLDDALKHFKTFEGAPVPGSYDPNARQLQREHPILSADIAEALVAGANKNQLDMLSHQQRVPQHLKAQARECAFEVRTTHAVEGFFKADRLSVDTERLVLNVLRLNTDTYNDLRIEVREGAFDGELRCSVGPEDASIVRRLLRDKQGRYEVRDADNQLLHGTADWYESILRALPKQQRRQLGYRPGQGAWFREWLIAKTEPPAERRTLLLEPSIRPVAEPQTLLLLRGPKLSTGGASLYERVSDLYPAMGEREVDAFVRSLNARPDAFKVIESLEDELTLLRNTVQWWLEQNFPTLPDEPVIYRGALKHIAERLLECFERRSRVFDESSSLEGGFTLDLSTEFHHHNLERWWKTLPDLKKYFDQVTTLALDNGRFVEGADGLLKDFRHVRHLSARRCELRRLPKGVGKMHLLETLRLTDNRIELTPESVEQLRHLTRLEILRLDNNPLGLSPNVERMPRLTVLNLSNTGLDTWPQGVFSKHRPRGFFLDLQDNPITTVPLVIPGSDSAMIIARTRVSVVDLPHTAQFEISQYRQSVGLPRRIVLAPAAERARQKWPLADDSDLWGSAPGLGAYRAEAWDKLITEPNAAGFFSVIDNLTRSSDYRAGGEWRKQLSTRVWNMIDAMDLDTRLREELFTMATAPTNCADAGAQLFNNMGVKVLASRAYSYSTYRAPLEKALVMLAKGAARLERVDDIARADIVARGGNPDEVEVYLAYETSLADRLELPWQSESMLYRPVAGVSDRAIDQAFETVLSMEDGDGLVNAMLEQPFWDQYLRETWPGEFHANAQRYERLQDLLENLREAQSEWAKAQALLPEAQKTRLREWLRELARELSIPEQQIFTGEAMSEQAYNALYSDLGYRQQELARQKTREALKQTLP</sequence>
<keyword evidence="6" id="KW-0833">Ubl conjugation pathway</keyword>
<dbReference type="EMBL" id="CP101125">
    <property type="protein sequence ID" value="UTO15045.1"/>
    <property type="molecule type" value="Genomic_DNA"/>
</dbReference>
<dbReference type="SUPFAM" id="SSF52058">
    <property type="entry name" value="L domain-like"/>
    <property type="match status" value="1"/>
</dbReference>
<name>A0ABY5EJS8_9PSED</name>
<feature type="coiled-coil region" evidence="7">
    <location>
        <begin position="1459"/>
        <end position="1489"/>
    </location>
</feature>
<keyword evidence="10" id="KW-1185">Reference proteome</keyword>
<dbReference type="Pfam" id="PF14496">
    <property type="entry name" value="NEL"/>
    <property type="match status" value="1"/>
</dbReference>
<feature type="domain" description="NEL" evidence="8">
    <location>
        <begin position="1232"/>
        <end position="1529"/>
    </location>
</feature>
<evidence type="ECO:0000256" key="2">
    <source>
        <dbReference type="ARBA" id="ARBA00012483"/>
    </source>
</evidence>
<dbReference type="PROSITE" id="PS52053">
    <property type="entry name" value="NEL"/>
    <property type="match status" value="1"/>
</dbReference>
<keyword evidence="6" id="KW-0808">Transferase</keyword>
<protein>
    <recommendedName>
        <fullName evidence="2">RING-type E3 ubiquitin transferase</fullName>
        <ecNumber evidence="2">2.3.2.27</ecNumber>
    </recommendedName>
</protein>
<dbReference type="EC" id="2.3.2.27" evidence="2"/>
<keyword evidence="7" id="KW-0175">Coiled coil</keyword>
<dbReference type="InterPro" id="IPR032675">
    <property type="entry name" value="LRR_dom_sf"/>
</dbReference>
<evidence type="ECO:0000313" key="9">
    <source>
        <dbReference type="EMBL" id="UTO15045.1"/>
    </source>
</evidence>
<accession>A0ABY5EJS8</accession>
<evidence type="ECO:0000256" key="7">
    <source>
        <dbReference type="SAM" id="Coils"/>
    </source>
</evidence>
<dbReference type="PANTHER" id="PTHR48051:SF1">
    <property type="entry name" value="RAS SUPPRESSOR PROTEIN 1"/>
    <property type="match status" value="1"/>
</dbReference>
<dbReference type="InterPro" id="IPR046673">
    <property type="entry name" value="ToxA_N"/>
</dbReference>
<comment type="PTM">
    <text evidence="6">Ubiquitinated in the presence of host E1 ubiquitin-activating enzyme, E2 ubiquitin-conjugating enzyme and ubiquitin.</text>
</comment>
<feature type="active site" description="Glycyl thioester intermediate" evidence="6">
    <location>
        <position position="1320"/>
    </location>
</feature>
<dbReference type="Proteomes" id="UP001059607">
    <property type="component" value="Chromosome"/>
</dbReference>
<comment type="catalytic activity">
    <reaction evidence="1">
        <text>S-ubiquitinyl-[E2 ubiquitin-conjugating enzyme]-L-cysteine + [acceptor protein]-L-lysine = [E2 ubiquitin-conjugating enzyme]-L-cysteine + N(6)-ubiquitinyl-[acceptor protein]-L-lysine.</text>
        <dbReference type="EC" id="2.3.2.27"/>
    </reaction>
</comment>
<evidence type="ECO:0000256" key="5">
    <source>
        <dbReference type="ARBA" id="ARBA00023026"/>
    </source>
</evidence>
<organism evidence="9 10">
    <name type="scientific">Pseudomonas nunensis</name>
    <dbReference type="NCBI Taxonomy" id="2961896"/>
    <lineage>
        <taxon>Bacteria</taxon>
        <taxon>Pseudomonadati</taxon>
        <taxon>Pseudomonadota</taxon>
        <taxon>Gammaproteobacteria</taxon>
        <taxon>Pseudomonadales</taxon>
        <taxon>Pseudomonadaceae</taxon>
        <taxon>Pseudomonas</taxon>
    </lineage>
</organism>
<dbReference type="Gene3D" id="1.20.58.360">
    <property type="entry name" value="Shigella T3SS effector IpaH defines"/>
    <property type="match status" value="1"/>
</dbReference>
<evidence type="ECO:0000313" key="10">
    <source>
        <dbReference type="Proteomes" id="UP001059607"/>
    </source>
</evidence>